<evidence type="ECO:0000256" key="2">
    <source>
        <dbReference type="ARBA" id="ARBA00022737"/>
    </source>
</evidence>
<evidence type="ECO:0000313" key="6">
    <source>
        <dbReference type="Proteomes" id="UP000193719"/>
    </source>
</evidence>
<reference evidence="5 6" key="1">
    <citation type="submission" date="2016-08" db="EMBL/GenBank/DDBJ databases">
        <title>Genomes of anaerobic fungi encode conserved fungal cellulosomes for biomass hydrolysis.</title>
        <authorList>
            <consortium name="DOE Joint Genome Institute"/>
            <person name="Haitjema C.H."/>
            <person name="Gilmore S.P."/>
            <person name="Henske J.K."/>
            <person name="Solomon K.V."/>
            <person name="De Groot R."/>
            <person name="Kuo A."/>
            <person name="Mondo S.J."/>
            <person name="Salamov A.A."/>
            <person name="Labutti K."/>
            <person name="Zhao Z."/>
            <person name="Chiniquy J."/>
            <person name="Barry K."/>
            <person name="Brewer H.M."/>
            <person name="Purvine S.O."/>
            <person name="Wright A.T."/>
            <person name="Boxma B."/>
            <person name="Van Alen T."/>
            <person name="Hackstein J.H."/>
            <person name="Baker S.E."/>
            <person name="Grigoriev I.V."/>
            <person name="O'Malley M.A."/>
        </authorList>
    </citation>
    <scope>NUCLEOTIDE SEQUENCE [LARGE SCALE GENOMIC DNA]</scope>
    <source>
        <strain evidence="6">finn</strain>
    </source>
</reference>
<evidence type="ECO:0000259" key="4">
    <source>
        <dbReference type="Pfam" id="PF24981"/>
    </source>
</evidence>
<dbReference type="Pfam" id="PF06588">
    <property type="entry name" value="Muskelin_N"/>
    <property type="match status" value="1"/>
</dbReference>
<protein>
    <submittedName>
        <fullName evidence="5">Uncharacterized protein</fullName>
    </submittedName>
</protein>
<keyword evidence="2" id="KW-0677">Repeat</keyword>
<dbReference type="STRING" id="1754191.A0A1Y1VNK7"/>
<organism evidence="5 6">
    <name type="scientific">Piromyces finnis</name>
    <dbReference type="NCBI Taxonomy" id="1754191"/>
    <lineage>
        <taxon>Eukaryota</taxon>
        <taxon>Fungi</taxon>
        <taxon>Fungi incertae sedis</taxon>
        <taxon>Chytridiomycota</taxon>
        <taxon>Chytridiomycota incertae sedis</taxon>
        <taxon>Neocallimastigomycetes</taxon>
        <taxon>Neocallimastigales</taxon>
        <taxon>Neocallimastigaceae</taxon>
        <taxon>Piromyces</taxon>
    </lineage>
</organism>
<dbReference type="PROSITE" id="PS50896">
    <property type="entry name" value="LISH"/>
    <property type="match status" value="1"/>
</dbReference>
<dbReference type="InterPro" id="IPR010565">
    <property type="entry name" value="Muskelin_N"/>
</dbReference>
<feature type="domain" description="Muskelin N-terminal" evidence="3">
    <location>
        <begin position="30"/>
        <end position="222"/>
    </location>
</feature>
<dbReference type="Proteomes" id="UP000193719">
    <property type="component" value="Unassembled WGS sequence"/>
</dbReference>
<evidence type="ECO:0000259" key="3">
    <source>
        <dbReference type="Pfam" id="PF06588"/>
    </source>
</evidence>
<dbReference type="InterPro" id="IPR056737">
    <property type="entry name" value="Beta-prop_ATRN-MKLN-like"/>
</dbReference>
<dbReference type="GO" id="GO:0005737">
    <property type="term" value="C:cytoplasm"/>
    <property type="evidence" value="ECO:0007669"/>
    <property type="project" value="TreeGrafter"/>
</dbReference>
<comment type="caution">
    <text evidence="5">The sequence shown here is derived from an EMBL/GenBank/DDBJ whole genome shotgun (WGS) entry which is preliminary data.</text>
</comment>
<dbReference type="SUPFAM" id="SSF49785">
    <property type="entry name" value="Galactose-binding domain-like"/>
    <property type="match status" value="1"/>
</dbReference>
<dbReference type="OrthoDB" id="10052615at2759"/>
<dbReference type="AlphaFoldDB" id="A0A1Y1VNK7"/>
<dbReference type="InterPro" id="IPR015915">
    <property type="entry name" value="Kelch-typ_b-propeller"/>
</dbReference>
<accession>A0A1Y1VNK7</accession>
<evidence type="ECO:0000313" key="5">
    <source>
        <dbReference type="EMBL" id="ORX60998.1"/>
    </source>
</evidence>
<dbReference type="InterPro" id="IPR006594">
    <property type="entry name" value="LisH"/>
</dbReference>
<name>A0A1Y1VNK7_9FUNG</name>
<proteinExistence type="predicted"/>
<dbReference type="SUPFAM" id="SSF117281">
    <property type="entry name" value="Kelch motif"/>
    <property type="match status" value="1"/>
</dbReference>
<dbReference type="Pfam" id="PF24981">
    <property type="entry name" value="Beta-prop_ATRN-LZTR1"/>
    <property type="match status" value="1"/>
</dbReference>
<dbReference type="Gene3D" id="2.60.120.260">
    <property type="entry name" value="Galactose-binding domain-like"/>
    <property type="match status" value="1"/>
</dbReference>
<evidence type="ECO:0000256" key="1">
    <source>
        <dbReference type="ARBA" id="ARBA00022441"/>
    </source>
</evidence>
<dbReference type="InterPro" id="IPR052456">
    <property type="entry name" value="CTLH_complex_component"/>
</dbReference>
<gene>
    <name evidence="5" type="ORF">BCR36DRAFT_579066</name>
</gene>
<sequence length="755" mass="88334">MLPTIQLNAYNNTTATKYMDNNNMSLLPVEKLKYNIHAWSSHSASYHPKNIMVNKPQDQSSRWSSNSNNHMQYITIKLDKMSVVKTITFGKYHKVHVCNLKEFKVYGGLSPNNMIELLHSGLKNDCETETFTLKYKSNDIVFPCLYIKIVPLVAWGTNFNFSIWYVELKGHSQQNVVEKIYDDYISYRENEVIRLCLKHFRQRCYLDTFNSLQQLSNIKLEDQLLTDLHTNLVFNGDFDTTEEILYKASERNLFNDYIKECKCIPVWRRITATDKNGNSPYMRGGHQMCIDSELGKIYMFGGWDGSKNLNDFWEYDENLEEWTCLSPDTSKDGGPSPRSCHRIAFDSINKQIYILGYFIESPDPNGTNMENDFWKYDIPSHRWIKLSSNTAANGGPGVIYDHQMVIEPKSQMIYVFGGRTQAKNISEDSYSGLYSYSIKEDKWRLLRSDVNQPENTVQLKSRIGHSMLLNPETNELYIFAGKRYKDFSSERKKNYLSDFYIYRIDDDYVIEVSRNYTMQGGPDAGFTQRATMDIELGELYMLSGLLSDRNSNVDTVKNILWMYNIKKNKWTKIYQNVNFGSEYNNRISDKEPCTRFASQLVYDTKRKVQYLFGGNPGEMSDPCLRLNDFWELKLERPNNNEILRKAKFHIRKQKYKEICNTGDYLQALKFLQTNVSEVVNHNDENESKEFRELTQFLFHTQKSSNTNNNENIQGRNNISASVYKERTELYEFLLKYFPTSMKEPLENLVDLVPMS</sequence>
<dbReference type="PANTHER" id="PTHR15526">
    <property type="entry name" value="MUSKELIN"/>
    <property type="match status" value="1"/>
</dbReference>
<dbReference type="Gene3D" id="2.120.10.80">
    <property type="entry name" value="Kelch-type beta propeller"/>
    <property type="match status" value="2"/>
</dbReference>
<dbReference type="EMBL" id="MCFH01000001">
    <property type="protein sequence ID" value="ORX60998.1"/>
    <property type="molecule type" value="Genomic_DNA"/>
</dbReference>
<feature type="domain" description="Attractin/MKLN-like beta-propeller" evidence="4">
    <location>
        <begin position="271"/>
        <end position="518"/>
    </location>
</feature>
<dbReference type="InterPro" id="IPR008979">
    <property type="entry name" value="Galactose-bd-like_sf"/>
</dbReference>
<keyword evidence="6" id="KW-1185">Reference proteome</keyword>
<dbReference type="PANTHER" id="PTHR15526:SF5">
    <property type="entry name" value="MUSKELIN"/>
    <property type="match status" value="1"/>
</dbReference>
<keyword evidence="1" id="KW-0880">Kelch repeat</keyword>
<reference evidence="5 6" key="2">
    <citation type="submission" date="2016-08" db="EMBL/GenBank/DDBJ databases">
        <title>Pervasive Adenine N6-methylation of Active Genes in Fungi.</title>
        <authorList>
            <consortium name="DOE Joint Genome Institute"/>
            <person name="Mondo S.J."/>
            <person name="Dannebaum R.O."/>
            <person name="Kuo R.C."/>
            <person name="Labutti K."/>
            <person name="Haridas S."/>
            <person name="Kuo A."/>
            <person name="Salamov A."/>
            <person name="Ahrendt S.R."/>
            <person name="Lipzen A."/>
            <person name="Sullivan W."/>
            <person name="Andreopoulos W.B."/>
            <person name="Clum A."/>
            <person name="Lindquist E."/>
            <person name="Daum C."/>
            <person name="Ramamoorthy G.K."/>
            <person name="Gryganskyi A."/>
            <person name="Culley D."/>
            <person name="Magnuson J.K."/>
            <person name="James T.Y."/>
            <person name="O'Malley M.A."/>
            <person name="Stajich J.E."/>
            <person name="Spatafora J.W."/>
            <person name="Visel A."/>
            <person name="Grigoriev I.V."/>
        </authorList>
    </citation>
    <scope>NUCLEOTIDE SEQUENCE [LARGE SCALE GENOMIC DNA]</scope>
    <source>
        <strain evidence="6">finn</strain>
    </source>
</reference>